<evidence type="ECO:0000313" key="1">
    <source>
        <dbReference type="EMBL" id="CAB5241324.1"/>
    </source>
</evidence>
<organism evidence="1">
    <name type="scientific">freshwater metagenome</name>
    <dbReference type="NCBI Taxonomy" id="449393"/>
    <lineage>
        <taxon>unclassified sequences</taxon>
        <taxon>metagenomes</taxon>
        <taxon>ecological metagenomes</taxon>
    </lineage>
</organism>
<reference evidence="1" key="1">
    <citation type="submission" date="2020-05" db="EMBL/GenBank/DDBJ databases">
        <authorList>
            <person name="Chiriac C."/>
            <person name="Salcher M."/>
            <person name="Ghai R."/>
            <person name="Kavagutti S V."/>
        </authorList>
    </citation>
    <scope>NUCLEOTIDE SEQUENCE</scope>
</reference>
<accession>A0A6J7XVF7</accession>
<dbReference type="EMBL" id="CAFBSF010000104">
    <property type="protein sequence ID" value="CAB5241324.1"/>
    <property type="molecule type" value="Genomic_DNA"/>
</dbReference>
<gene>
    <name evidence="1" type="ORF">UFOPK3520_01064</name>
</gene>
<protein>
    <submittedName>
        <fullName evidence="1">Unannotated protein</fullName>
    </submittedName>
</protein>
<dbReference type="AlphaFoldDB" id="A0A6J7XVF7"/>
<sequence length="143" mass="15150">MVALMGIEITRSHFSRVKRAKPLPSLPTTIIRGSDAIFIVLMRSSDSPSKPTTKSPSFFAASIVRARFVTCAIGKRAAAPADDFHADAVIDAARRSVMTTPAAPKAAALRIMAPKLRGSVTPSSATISAGCFARCIISSKLEY</sequence>
<proteinExistence type="predicted"/>
<name>A0A6J7XVF7_9ZZZZ</name>